<proteinExistence type="predicted"/>
<feature type="compositionally biased region" description="Gly residues" evidence="1">
    <location>
        <begin position="205"/>
        <end position="220"/>
    </location>
</feature>
<organism evidence="3 4">
    <name type="scientific">Kutzneria viridogrisea</name>
    <dbReference type="NCBI Taxonomy" id="47990"/>
    <lineage>
        <taxon>Bacteria</taxon>
        <taxon>Bacillati</taxon>
        <taxon>Actinomycetota</taxon>
        <taxon>Actinomycetes</taxon>
        <taxon>Pseudonocardiales</taxon>
        <taxon>Pseudonocardiaceae</taxon>
        <taxon>Kutzneria</taxon>
    </lineage>
</organism>
<feature type="compositionally biased region" description="Gly residues" evidence="1">
    <location>
        <begin position="188"/>
        <end position="198"/>
    </location>
</feature>
<evidence type="ECO:0000256" key="2">
    <source>
        <dbReference type="SAM" id="Phobius"/>
    </source>
</evidence>
<protein>
    <submittedName>
        <fullName evidence="3">Uncharacterized protein</fullName>
    </submittedName>
</protein>
<dbReference type="EMBL" id="JACJID010000005">
    <property type="protein sequence ID" value="MBA8929100.1"/>
    <property type="molecule type" value="Genomic_DNA"/>
</dbReference>
<feature type="compositionally biased region" description="Basic and acidic residues" evidence="1">
    <location>
        <begin position="40"/>
        <end position="58"/>
    </location>
</feature>
<feature type="region of interest" description="Disordered" evidence="1">
    <location>
        <begin position="164"/>
        <end position="220"/>
    </location>
</feature>
<comment type="caution">
    <text evidence="3">The sequence shown here is derived from an EMBL/GenBank/DDBJ whole genome shotgun (WGS) entry which is preliminary data.</text>
</comment>
<evidence type="ECO:0000313" key="4">
    <source>
        <dbReference type="Proteomes" id="UP000517916"/>
    </source>
</evidence>
<keyword evidence="2" id="KW-1133">Transmembrane helix</keyword>
<keyword evidence="4" id="KW-1185">Reference proteome</keyword>
<accession>A0ABR6BQX4</accession>
<evidence type="ECO:0000256" key="1">
    <source>
        <dbReference type="SAM" id="MobiDB-lite"/>
    </source>
</evidence>
<reference evidence="3 4" key="1">
    <citation type="submission" date="2020-08" db="EMBL/GenBank/DDBJ databases">
        <title>Genomic Encyclopedia of Archaeal and Bacterial Type Strains, Phase II (KMG-II): from individual species to whole genera.</title>
        <authorList>
            <person name="Goeker M."/>
        </authorList>
    </citation>
    <scope>NUCLEOTIDE SEQUENCE [LARGE SCALE GENOMIC DNA]</scope>
    <source>
        <strain evidence="3 4">DSM 43850</strain>
    </source>
</reference>
<dbReference type="Proteomes" id="UP000517916">
    <property type="component" value="Unassembled WGS sequence"/>
</dbReference>
<keyword evidence="2" id="KW-0472">Membrane</keyword>
<keyword evidence="2" id="KW-0812">Transmembrane</keyword>
<feature type="compositionally biased region" description="Basic and acidic residues" evidence="1">
    <location>
        <begin position="8"/>
        <end position="20"/>
    </location>
</feature>
<feature type="region of interest" description="Disordered" evidence="1">
    <location>
        <begin position="1"/>
        <end position="60"/>
    </location>
</feature>
<gene>
    <name evidence="3" type="ORF">BC739_006318</name>
</gene>
<feature type="compositionally biased region" description="Polar residues" evidence="1">
    <location>
        <begin position="164"/>
        <end position="186"/>
    </location>
</feature>
<sequence>MADDTPEDEVKPERTEENKPKQGSVRFQDSSTKPRPPTLAEKRARERAAAEERERQEAEEVEQAQLARKKKIRKRALIGGGVGVGLVGVIAASYALSGPSTSVTARCTDNSGVVVDDQYCNVNSAYYSSNGGSYNPGTGWFLFSGGRQYHYYYGGSGSIGQRATGGTITAPSSGTEVKSSSGQTIQRGGFGVKGGSGDSGSSAGKSGGSSGGKSGTSGGS</sequence>
<name>A0ABR6BQX4_9PSEU</name>
<feature type="transmembrane region" description="Helical" evidence="2">
    <location>
        <begin position="76"/>
        <end position="96"/>
    </location>
</feature>
<dbReference type="RefSeq" id="WP_025353804.1">
    <property type="nucleotide sequence ID" value="NZ_BAAABQ010000022.1"/>
</dbReference>
<evidence type="ECO:0000313" key="3">
    <source>
        <dbReference type="EMBL" id="MBA8929100.1"/>
    </source>
</evidence>